<dbReference type="PANTHER" id="PTHR34978:SF3">
    <property type="entry name" value="SLR0241 PROTEIN"/>
    <property type="match status" value="1"/>
</dbReference>
<dbReference type="PANTHER" id="PTHR34978">
    <property type="entry name" value="POSSIBLE SENSOR-TRANSDUCER PROTEIN BLAR"/>
    <property type="match status" value="1"/>
</dbReference>
<keyword evidence="1" id="KW-0472">Membrane</keyword>
<dbReference type="RefSeq" id="WP_310262297.1">
    <property type="nucleotide sequence ID" value="NZ_JAVDXU010000001.1"/>
</dbReference>
<dbReference type="InterPro" id="IPR008756">
    <property type="entry name" value="Peptidase_M56"/>
</dbReference>
<evidence type="ECO:0000259" key="2">
    <source>
        <dbReference type="Pfam" id="PF05569"/>
    </source>
</evidence>
<keyword evidence="4" id="KW-1185">Reference proteome</keyword>
<dbReference type="Pfam" id="PF05569">
    <property type="entry name" value="Peptidase_M56"/>
    <property type="match status" value="1"/>
</dbReference>
<feature type="transmembrane region" description="Helical" evidence="1">
    <location>
        <begin position="93"/>
        <end position="112"/>
    </location>
</feature>
<dbReference type="InterPro" id="IPR052173">
    <property type="entry name" value="Beta-lactam_resp_regulator"/>
</dbReference>
<dbReference type="Proteomes" id="UP001180453">
    <property type="component" value="Unassembled WGS sequence"/>
</dbReference>
<feature type="domain" description="Peptidase M56" evidence="2">
    <location>
        <begin position="11"/>
        <end position="257"/>
    </location>
</feature>
<keyword evidence="1" id="KW-0812">Transmembrane</keyword>
<feature type="transmembrane region" description="Helical" evidence="1">
    <location>
        <begin position="6"/>
        <end position="26"/>
    </location>
</feature>
<evidence type="ECO:0000313" key="3">
    <source>
        <dbReference type="EMBL" id="MDR7268585.1"/>
    </source>
</evidence>
<feature type="transmembrane region" description="Helical" evidence="1">
    <location>
        <begin position="175"/>
        <end position="197"/>
    </location>
</feature>
<reference evidence="3 4" key="1">
    <citation type="submission" date="2023-07" db="EMBL/GenBank/DDBJ databases">
        <title>Sorghum-associated microbial communities from plants grown in Nebraska, USA.</title>
        <authorList>
            <person name="Schachtman D."/>
        </authorList>
    </citation>
    <scope>NUCLEOTIDE SEQUENCE [LARGE SCALE GENOMIC DNA]</scope>
    <source>
        <strain evidence="3 4">BE314</strain>
    </source>
</reference>
<proteinExistence type="predicted"/>
<name>A0ABU1YIB4_ROSSA</name>
<evidence type="ECO:0000313" key="4">
    <source>
        <dbReference type="Proteomes" id="UP001180453"/>
    </source>
</evidence>
<dbReference type="CDD" id="cd07341">
    <property type="entry name" value="M56_BlaR1_MecR1_like"/>
    <property type="match status" value="1"/>
</dbReference>
<accession>A0ABU1YIB4</accession>
<organism evidence="3 4">
    <name type="scientific">Roseateles saccharophilus</name>
    <name type="common">Pseudomonas saccharophila</name>
    <dbReference type="NCBI Taxonomy" id="304"/>
    <lineage>
        <taxon>Bacteria</taxon>
        <taxon>Pseudomonadati</taxon>
        <taxon>Pseudomonadota</taxon>
        <taxon>Betaproteobacteria</taxon>
        <taxon>Burkholderiales</taxon>
        <taxon>Sphaerotilaceae</taxon>
        <taxon>Roseateles</taxon>
    </lineage>
</organism>
<feature type="transmembrane region" description="Helical" evidence="1">
    <location>
        <begin position="38"/>
        <end position="56"/>
    </location>
</feature>
<sequence length="405" mass="44335">MAEGAWLSWLGQQALLLSAAVLLLALARPLLKRQGAGLVYAAWLLVPALLLTPLLPRPAPQQEPLPLVLGAAGLDAHATLPTWSRPAPDQGSLWLMFWLMLWLAGAALSLALQLRHQWRLQRHGSRLPAGHSPALIGLLRPRVQLPLDFEARFGATERALILAHEDVHRSRHDNLWNLLAGLLVALHWWNPLAHWAWRRMQTDQELSCDAAVLASRPGDRPVYARALLLAHGLDARAAPLASRWSSHHPLIERIAMLNRPRSATSRGRNVLAASLLALTGLVYAAQAADVPAPREYQAVTVDLQWQDAAGRTQGHWPVTLPWHFFVTNQPFVFSPPSTAQPLEVVLRGSQLPDGRRQLTAAVRDRKTQDTLSAEQALAEGAAASAEVAAPAQAGSGRLVFKFLQP</sequence>
<keyword evidence="1" id="KW-1133">Transmembrane helix</keyword>
<dbReference type="EMBL" id="JAVDXU010000001">
    <property type="protein sequence ID" value="MDR7268585.1"/>
    <property type="molecule type" value="Genomic_DNA"/>
</dbReference>
<evidence type="ECO:0000256" key="1">
    <source>
        <dbReference type="SAM" id="Phobius"/>
    </source>
</evidence>
<comment type="caution">
    <text evidence="3">The sequence shown here is derived from an EMBL/GenBank/DDBJ whole genome shotgun (WGS) entry which is preliminary data.</text>
</comment>
<gene>
    <name evidence="3" type="ORF">J2X20_001214</name>
</gene>
<protein>
    <submittedName>
        <fullName evidence="3">Beta-lactamase regulating signal transducer with metallopeptidase domain</fullName>
    </submittedName>
</protein>